<evidence type="ECO:0000313" key="2">
    <source>
        <dbReference type="Proteomes" id="UP000186136"/>
    </source>
</evidence>
<dbReference type="EMBL" id="BDGI01000155">
    <property type="protein sequence ID" value="GAV30029.1"/>
    <property type="molecule type" value="Genomic_DNA"/>
</dbReference>
<name>A0A1Q2YKG6_9ASCO</name>
<accession>A0A1Q2YKG6</accession>
<dbReference type="Proteomes" id="UP000186136">
    <property type="component" value="Unassembled WGS sequence"/>
</dbReference>
<dbReference type="AlphaFoldDB" id="A0A1Q2YKG6"/>
<evidence type="ECO:0000313" key="1">
    <source>
        <dbReference type="EMBL" id="GAV30029.1"/>
    </source>
</evidence>
<reference evidence="1 2" key="1">
    <citation type="submission" date="2016-08" db="EMBL/GenBank/DDBJ databases">
        <title>Whole genome shotgun sequence of Pichia membranifaciens KS47-1.</title>
        <authorList>
            <person name="Konishi M."/>
            <person name="Ishida M."/>
            <person name="Arakawa T."/>
            <person name="Kato Y."/>
            <person name="Horiuchi J."/>
        </authorList>
    </citation>
    <scope>NUCLEOTIDE SEQUENCE [LARGE SCALE GENOMIC DNA]</scope>
    <source>
        <strain evidence="1 2">KS47-1</strain>
    </source>
</reference>
<keyword evidence="2" id="KW-1185">Reference proteome</keyword>
<gene>
    <name evidence="1" type="ORF">PMKS-003535</name>
</gene>
<sequence>MSGIKAACSCIKSCDGINTGYESTTGLTTFYKLNGFRAWLKKQDFPDKSIVYAVEIKQIMYYLFFHFASKEHFMNLDVANTGTMRVETAMGNHTIGTLDRYLKFLSTVYFYLLNVGKYQNSVELNEEIVDKIKVLRDSVEDAADKQAISSKPVGKESEAVFSFPVKDLMKAFS</sequence>
<comment type="caution">
    <text evidence="1">The sequence shown here is derived from an EMBL/GenBank/DDBJ whole genome shotgun (WGS) entry which is preliminary data.</text>
</comment>
<protein>
    <submittedName>
        <fullName evidence="1">Uncharacterized protein</fullName>
    </submittedName>
</protein>
<dbReference type="OrthoDB" id="10431989at2759"/>
<organism evidence="1 2">
    <name type="scientific">Pichia membranifaciens</name>
    <dbReference type="NCBI Taxonomy" id="4926"/>
    <lineage>
        <taxon>Eukaryota</taxon>
        <taxon>Fungi</taxon>
        <taxon>Dikarya</taxon>
        <taxon>Ascomycota</taxon>
        <taxon>Saccharomycotina</taxon>
        <taxon>Pichiomycetes</taxon>
        <taxon>Pichiales</taxon>
        <taxon>Pichiaceae</taxon>
        <taxon>Pichia</taxon>
    </lineage>
</organism>
<proteinExistence type="predicted"/>